<name>A0AAD8L1F1_TARER</name>
<comment type="caution">
    <text evidence="3">The sequence shown here is derived from an EMBL/GenBank/DDBJ whole genome shotgun (WGS) entry which is preliminary data.</text>
</comment>
<dbReference type="PROSITE" id="PS50882">
    <property type="entry name" value="YTH"/>
    <property type="match status" value="1"/>
</dbReference>
<dbReference type="GO" id="GO:0005737">
    <property type="term" value="C:cytoplasm"/>
    <property type="evidence" value="ECO:0007669"/>
    <property type="project" value="TreeGrafter"/>
</dbReference>
<evidence type="ECO:0000259" key="2">
    <source>
        <dbReference type="PROSITE" id="PS50882"/>
    </source>
</evidence>
<evidence type="ECO:0000313" key="4">
    <source>
        <dbReference type="Proteomes" id="UP001229421"/>
    </source>
</evidence>
<proteinExistence type="inferred from homology"/>
<keyword evidence="4" id="KW-1185">Reference proteome</keyword>
<dbReference type="GO" id="GO:1990247">
    <property type="term" value="F:N6-methyladenosine-containing RNA reader activity"/>
    <property type="evidence" value="ECO:0007669"/>
    <property type="project" value="UniProtKB-UniRule"/>
</dbReference>
<dbReference type="Pfam" id="PF04146">
    <property type="entry name" value="YTH"/>
    <property type="match status" value="1"/>
</dbReference>
<protein>
    <recommendedName>
        <fullName evidence="1">YTH domain-containing family protein</fullName>
    </recommendedName>
</protein>
<keyword evidence="1" id="KW-0694">RNA-binding</keyword>
<comment type="similarity">
    <text evidence="1">Belongs to the YTHDF family.</text>
</comment>
<dbReference type="EMBL" id="JAUHHV010000003">
    <property type="protein sequence ID" value="KAK1430197.1"/>
    <property type="molecule type" value="Genomic_DNA"/>
</dbReference>
<feature type="domain" description="YTH" evidence="2">
    <location>
        <begin position="110"/>
        <end position="248"/>
    </location>
</feature>
<dbReference type="GO" id="GO:0003729">
    <property type="term" value="F:mRNA binding"/>
    <property type="evidence" value="ECO:0007669"/>
    <property type="project" value="UniProtKB-UniRule"/>
</dbReference>
<evidence type="ECO:0000256" key="1">
    <source>
        <dbReference type="RuleBase" id="RU369095"/>
    </source>
</evidence>
<dbReference type="PANTHER" id="PTHR12357:SF95">
    <property type="entry name" value="YTH DOMAIN-CONTAINING FAMILY PROTEIN"/>
    <property type="match status" value="1"/>
</dbReference>
<reference evidence="3" key="1">
    <citation type="journal article" date="2023" name="bioRxiv">
        <title>Improved chromosome-level genome assembly for marigold (Tagetes erecta).</title>
        <authorList>
            <person name="Jiang F."/>
            <person name="Yuan L."/>
            <person name="Wang S."/>
            <person name="Wang H."/>
            <person name="Xu D."/>
            <person name="Wang A."/>
            <person name="Fan W."/>
        </authorList>
    </citation>
    <scope>NUCLEOTIDE SEQUENCE</scope>
    <source>
        <strain evidence="3">WSJ</strain>
        <tissue evidence="3">Leaf</tissue>
    </source>
</reference>
<dbReference type="Gene3D" id="3.10.590.10">
    <property type="entry name" value="ph1033 like domains"/>
    <property type="match status" value="1"/>
</dbReference>
<dbReference type="InterPro" id="IPR045168">
    <property type="entry name" value="YTH_prot"/>
</dbReference>
<gene>
    <name evidence="3" type="ORF">QVD17_12765</name>
</gene>
<dbReference type="InterPro" id="IPR007275">
    <property type="entry name" value="YTH_domain"/>
</dbReference>
<evidence type="ECO:0000313" key="3">
    <source>
        <dbReference type="EMBL" id="KAK1430197.1"/>
    </source>
</evidence>
<organism evidence="3 4">
    <name type="scientific">Tagetes erecta</name>
    <name type="common">African marigold</name>
    <dbReference type="NCBI Taxonomy" id="13708"/>
    <lineage>
        <taxon>Eukaryota</taxon>
        <taxon>Viridiplantae</taxon>
        <taxon>Streptophyta</taxon>
        <taxon>Embryophyta</taxon>
        <taxon>Tracheophyta</taxon>
        <taxon>Spermatophyta</taxon>
        <taxon>Magnoliopsida</taxon>
        <taxon>eudicotyledons</taxon>
        <taxon>Gunneridae</taxon>
        <taxon>Pentapetalae</taxon>
        <taxon>asterids</taxon>
        <taxon>campanulids</taxon>
        <taxon>Asterales</taxon>
        <taxon>Asteraceae</taxon>
        <taxon>Asteroideae</taxon>
        <taxon>Heliantheae alliance</taxon>
        <taxon>Tageteae</taxon>
        <taxon>Tagetes</taxon>
    </lineage>
</organism>
<dbReference type="GO" id="GO:0061157">
    <property type="term" value="P:mRNA destabilization"/>
    <property type="evidence" value="ECO:0007669"/>
    <property type="project" value="TreeGrafter"/>
</dbReference>
<accession>A0AAD8L1F1</accession>
<dbReference type="Proteomes" id="UP001229421">
    <property type="component" value="Unassembled WGS sequence"/>
</dbReference>
<dbReference type="PANTHER" id="PTHR12357">
    <property type="entry name" value="YTH YT521-B HOMOLOGY DOMAIN-CONTAINING"/>
    <property type="match status" value="1"/>
</dbReference>
<dbReference type="AlphaFoldDB" id="A0AAD8L1F1"/>
<sequence length="326" mass="36925">MQSRQSISNISRSLLPSSHLCSLNKSGAACHSGSSTKGYQPSPNMSSFGYENQGLFANYSMIHAPKVRESEELTCGPRAQSSVIEHKESEHSLKSDRYNLDGFQTNYEKAKFFIIKSYSEDDVHKCVKYDVWSSTPNGNKKLDDAFHEAQGKTASKCPVFLFFSVNGSGQFVGVAEMTGPVVFDKDMDFWQLDKWSGFFPVKWHIVKDIPNAQLRHIILENNDNRPVTYTRDTQEVGLQQGLEMLDIFKSYPSKTSLLDDLSFYENREKLLKARRIGKHAFQPEKNSKFGEGSMRMNELMDPVSSIINVTRKLSLNADMQKDKALT</sequence>
<dbReference type="CDD" id="cd21134">
    <property type="entry name" value="YTH"/>
    <property type="match status" value="1"/>
</dbReference>
<comment type="function">
    <text evidence="1">Specifically recognizes and binds N6-methyladenosine (m6A)-containing RNAs, and regulates mRNA stability. M6A is a modification present at internal sites of mRNAs and some non-coding RNAs and plays a role in mRNA stability and processing.</text>
</comment>